<evidence type="ECO:0000313" key="3">
    <source>
        <dbReference type="Proteomes" id="UP000477680"/>
    </source>
</evidence>
<feature type="region of interest" description="Disordered" evidence="1">
    <location>
        <begin position="1"/>
        <end position="23"/>
    </location>
</feature>
<dbReference type="Proteomes" id="UP000477680">
    <property type="component" value="Chromosome"/>
</dbReference>
<keyword evidence="3" id="KW-1185">Reference proteome</keyword>
<name>A0A6C0U5R3_9GAMM</name>
<reference evidence="2 3" key="1">
    <citation type="submission" date="2020-02" db="EMBL/GenBank/DDBJ databases">
        <title>Genome sequencing for Kineobactrum sp. M2.</title>
        <authorList>
            <person name="Park S.-J."/>
        </authorList>
    </citation>
    <scope>NUCLEOTIDE SEQUENCE [LARGE SCALE GENOMIC DNA]</scope>
    <source>
        <strain evidence="2 3">M2</strain>
    </source>
</reference>
<dbReference type="AlphaFoldDB" id="A0A6C0U5R3"/>
<feature type="region of interest" description="Disordered" evidence="1">
    <location>
        <begin position="225"/>
        <end position="245"/>
    </location>
</feature>
<evidence type="ECO:0000256" key="1">
    <source>
        <dbReference type="SAM" id="MobiDB-lite"/>
    </source>
</evidence>
<dbReference type="RefSeq" id="WP_163496600.1">
    <property type="nucleotide sequence ID" value="NZ_CP048711.1"/>
</dbReference>
<protein>
    <submittedName>
        <fullName evidence="2">Uncharacterized protein</fullName>
    </submittedName>
</protein>
<proteinExistence type="predicted"/>
<dbReference type="EMBL" id="CP048711">
    <property type="protein sequence ID" value="QIB67173.1"/>
    <property type="molecule type" value="Genomic_DNA"/>
</dbReference>
<sequence length="245" mass="24984">MSSYLDTIGSIRPTAPEQPGTFSRAVDRGADQMQGSLYAVTNALGRLTGIDAVEAWGEEGVQRNMEQIAANPPEIHSWDDVDGLATFGTYFLEALGEQVPQLGADLVAGAIGGGIAGVAARRAALTVGQKAAIGKGLKRQVGEKAYGAFRARVKGRSPVDMGAAAGVLASNFAQNSGETQMGFMADGIDAPGTALMAGAVKGALDTIAPLQALAIAKRAGVPTKDLPSSLPASVPTPVSLPLQSR</sequence>
<dbReference type="KEGG" id="kim:G3T16_18955"/>
<organism evidence="2 3">
    <name type="scientific">Kineobactrum salinum</name>
    <dbReference type="NCBI Taxonomy" id="2708301"/>
    <lineage>
        <taxon>Bacteria</taxon>
        <taxon>Pseudomonadati</taxon>
        <taxon>Pseudomonadota</taxon>
        <taxon>Gammaproteobacteria</taxon>
        <taxon>Cellvibrionales</taxon>
        <taxon>Halieaceae</taxon>
        <taxon>Kineobactrum</taxon>
    </lineage>
</organism>
<accession>A0A6C0U5R3</accession>
<gene>
    <name evidence="2" type="ORF">G3T16_18955</name>
</gene>
<evidence type="ECO:0000313" key="2">
    <source>
        <dbReference type="EMBL" id="QIB67173.1"/>
    </source>
</evidence>